<keyword evidence="10 14" id="KW-1133">Transmembrane helix</keyword>
<evidence type="ECO:0000256" key="1">
    <source>
        <dbReference type="ARBA" id="ARBA00000900"/>
    </source>
</evidence>
<evidence type="ECO:0000259" key="15">
    <source>
        <dbReference type="PROSITE" id="PS50089"/>
    </source>
</evidence>
<feature type="transmembrane region" description="Helical" evidence="14">
    <location>
        <begin position="131"/>
        <end position="151"/>
    </location>
</feature>
<feature type="domain" description="RING-type" evidence="15">
    <location>
        <begin position="260"/>
        <end position="301"/>
    </location>
</feature>
<dbReference type="AlphaFoldDB" id="A0A1S2Y2G3"/>
<dbReference type="eggNOG" id="KOG0800">
    <property type="taxonomic scope" value="Eukaryota"/>
</dbReference>
<evidence type="ECO:0000256" key="13">
    <source>
        <dbReference type="SAM" id="MobiDB-lite"/>
    </source>
</evidence>
<sequence length="311" mass="34769">MSCIVLLERCSESTTPSEAVQATEAALELEESHDSWGYSKPVVAFDILLNMTFVVATAAILPCSGRERRNTPIRVWIVGYALLCFFHSVLVWLEYRRRQSDSGDETTSDGNNNSHGDQNSSSQPRFTKRCALINTGVSVVWWMAGIYFVIGGGDIFKQHDPRLYWLALVFLASDIIICAIVAFMLFIVLFICCPCITAVLYNKPVGASEENLSILPKYRFQIVSNEEKASSGGFGSIVPVKTTTGHVANERMLLREDAECCICIHPYEDGVELQILPCNHHFHFSCIVKWLKINATCPLCKYNILKGIEQV</sequence>
<dbReference type="FunFam" id="3.30.40.10:FF:000391">
    <property type="entry name" value="E3 ubiquitin protein ligase RIE1"/>
    <property type="match status" value="1"/>
</dbReference>
<reference evidence="16" key="1">
    <citation type="journal article" date="2013" name="Nat. Biotechnol.">
        <title>Draft genome sequence of chickpea (Cicer arietinum) provides a resource for trait improvement.</title>
        <authorList>
            <person name="Varshney R.K."/>
            <person name="Song C."/>
            <person name="Saxena R.K."/>
            <person name="Azam S."/>
            <person name="Yu S."/>
            <person name="Sharpe A.G."/>
            <person name="Cannon S."/>
            <person name="Baek J."/>
            <person name="Rosen B.D."/>
            <person name="Tar'an B."/>
            <person name="Millan T."/>
            <person name="Zhang X."/>
            <person name="Ramsay L.D."/>
            <person name="Iwata A."/>
            <person name="Wang Y."/>
            <person name="Nelson W."/>
            <person name="Farmer A.D."/>
            <person name="Gaur P.M."/>
            <person name="Soderlund C."/>
            <person name="Penmetsa R.V."/>
            <person name="Xu C."/>
            <person name="Bharti A.K."/>
            <person name="He W."/>
            <person name="Winter P."/>
            <person name="Zhao S."/>
            <person name="Hane J.K."/>
            <person name="Carrasquilla-Garcia N."/>
            <person name="Condie J.A."/>
            <person name="Upadhyaya H.D."/>
            <person name="Luo M.C."/>
            <person name="Thudi M."/>
            <person name="Gowda C.L."/>
            <person name="Singh N.P."/>
            <person name="Lichtenzveig J."/>
            <person name="Gali K.K."/>
            <person name="Rubio J."/>
            <person name="Nadarajan N."/>
            <person name="Dolezel J."/>
            <person name="Bansal K.C."/>
            <person name="Xu X."/>
            <person name="Edwards D."/>
            <person name="Zhang G."/>
            <person name="Kahl G."/>
            <person name="Gil J."/>
            <person name="Singh K.B."/>
            <person name="Datta S.K."/>
            <person name="Jackson S.A."/>
            <person name="Wang J."/>
            <person name="Cook D.R."/>
        </authorList>
    </citation>
    <scope>NUCLEOTIDE SEQUENCE [LARGE SCALE GENOMIC DNA]</scope>
    <source>
        <strain evidence="16">cv. CDC Frontier</strain>
    </source>
</reference>
<feature type="region of interest" description="Disordered" evidence="13">
    <location>
        <begin position="103"/>
        <end position="123"/>
    </location>
</feature>
<dbReference type="SUPFAM" id="SSF57850">
    <property type="entry name" value="RING/U-box"/>
    <property type="match status" value="1"/>
</dbReference>
<dbReference type="PANTHER" id="PTHR45977:SF11">
    <property type="entry name" value="E3 UBIQUITIN PROTEIN LIGASE RIE1"/>
    <property type="match status" value="1"/>
</dbReference>
<dbReference type="EC" id="2.3.2.27" evidence="3"/>
<evidence type="ECO:0000256" key="7">
    <source>
        <dbReference type="ARBA" id="ARBA00022771"/>
    </source>
</evidence>
<evidence type="ECO:0000313" key="16">
    <source>
        <dbReference type="Proteomes" id="UP000087171"/>
    </source>
</evidence>
<evidence type="ECO:0000256" key="8">
    <source>
        <dbReference type="ARBA" id="ARBA00022786"/>
    </source>
</evidence>
<evidence type="ECO:0000256" key="11">
    <source>
        <dbReference type="ARBA" id="ARBA00023136"/>
    </source>
</evidence>
<dbReference type="Pfam" id="PF13639">
    <property type="entry name" value="zf-RING_2"/>
    <property type="match status" value="1"/>
</dbReference>
<protein>
    <recommendedName>
        <fullName evidence="3">RING-type E3 ubiquitin transferase</fullName>
        <ecNumber evidence="3">2.3.2.27</ecNumber>
    </recommendedName>
</protein>
<reference evidence="17" key="2">
    <citation type="submission" date="2025-08" db="UniProtKB">
        <authorList>
            <consortium name="RefSeq"/>
        </authorList>
    </citation>
    <scope>IDENTIFICATION</scope>
    <source>
        <tissue evidence="17">Etiolated seedlings</tissue>
    </source>
</reference>
<comment type="subcellular location">
    <subcellularLocation>
        <location evidence="2">Membrane</location>
        <topology evidence="2">Multi-pass membrane protein</topology>
    </subcellularLocation>
</comment>
<keyword evidence="8" id="KW-0833">Ubl conjugation pathway</keyword>
<dbReference type="SMART" id="SM00184">
    <property type="entry name" value="RING"/>
    <property type="match status" value="1"/>
</dbReference>
<dbReference type="Proteomes" id="UP000087171">
    <property type="component" value="Chromosome Ca4"/>
</dbReference>
<dbReference type="GeneID" id="101505220"/>
<keyword evidence="16" id="KW-1185">Reference proteome</keyword>
<gene>
    <name evidence="17" type="primary">LOC101505220</name>
</gene>
<dbReference type="Gene3D" id="3.30.40.10">
    <property type="entry name" value="Zinc/RING finger domain, C3HC4 (zinc finger)"/>
    <property type="match status" value="1"/>
</dbReference>
<feature type="compositionally biased region" description="Polar residues" evidence="13">
    <location>
        <begin position="108"/>
        <end position="123"/>
    </location>
</feature>
<dbReference type="GO" id="GO:0000325">
    <property type="term" value="C:plant-type vacuole"/>
    <property type="evidence" value="ECO:0007669"/>
    <property type="project" value="TreeGrafter"/>
</dbReference>
<dbReference type="GO" id="GO:0016020">
    <property type="term" value="C:membrane"/>
    <property type="evidence" value="ECO:0007669"/>
    <property type="project" value="UniProtKB-SubCell"/>
</dbReference>
<keyword evidence="7 12" id="KW-0863">Zinc-finger</keyword>
<dbReference type="OrthoDB" id="8062037at2759"/>
<feature type="transmembrane region" description="Helical" evidence="14">
    <location>
        <begin position="73"/>
        <end position="93"/>
    </location>
</feature>
<organism evidence="16 17">
    <name type="scientific">Cicer arietinum</name>
    <name type="common">Chickpea</name>
    <name type="synonym">Garbanzo</name>
    <dbReference type="NCBI Taxonomy" id="3827"/>
    <lineage>
        <taxon>Eukaryota</taxon>
        <taxon>Viridiplantae</taxon>
        <taxon>Streptophyta</taxon>
        <taxon>Embryophyta</taxon>
        <taxon>Tracheophyta</taxon>
        <taxon>Spermatophyta</taxon>
        <taxon>Magnoliopsida</taxon>
        <taxon>eudicotyledons</taxon>
        <taxon>Gunneridae</taxon>
        <taxon>Pentapetalae</taxon>
        <taxon>rosids</taxon>
        <taxon>fabids</taxon>
        <taxon>Fabales</taxon>
        <taxon>Fabaceae</taxon>
        <taxon>Papilionoideae</taxon>
        <taxon>50 kb inversion clade</taxon>
        <taxon>NPAAA clade</taxon>
        <taxon>Hologalegina</taxon>
        <taxon>IRL clade</taxon>
        <taxon>Cicereae</taxon>
        <taxon>Cicer</taxon>
    </lineage>
</organism>
<evidence type="ECO:0000256" key="2">
    <source>
        <dbReference type="ARBA" id="ARBA00004141"/>
    </source>
</evidence>
<dbReference type="InterPro" id="IPR013083">
    <property type="entry name" value="Znf_RING/FYVE/PHD"/>
</dbReference>
<keyword evidence="9" id="KW-0862">Zinc</keyword>
<dbReference type="GO" id="GO:0008270">
    <property type="term" value="F:zinc ion binding"/>
    <property type="evidence" value="ECO:0007669"/>
    <property type="project" value="UniProtKB-KW"/>
</dbReference>
<evidence type="ECO:0000256" key="4">
    <source>
        <dbReference type="ARBA" id="ARBA00022679"/>
    </source>
</evidence>
<comment type="catalytic activity">
    <reaction evidence="1">
        <text>S-ubiquitinyl-[E2 ubiquitin-conjugating enzyme]-L-cysteine + [acceptor protein]-L-lysine = [E2 ubiquitin-conjugating enzyme]-L-cysteine + N(6)-ubiquitinyl-[acceptor protein]-L-lysine.</text>
        <dbReference type="EC" id="2.3.2.27"/>
    </reaction>
</comment>
<evidence type="ECO:0000256" key="3">
    <source>
        <dbReference type="ARBA" id="ARBA00012483"/>
    </source>
</evidence>
<keyword evidence="4" id="KW-0808">Transferase</keyword>
<evidence type="ECO:0000256" key="14">
    <source>
        <dbReference type="SAM" id="Phobius"/>
    </source>
</evidence>
<evidence type="ECO:0000256" key="12">
    <source>
        <dbReference type="PROSITE-ProRule" id="PRU00175"/>
    </source>
</evidence>
<dbReference type="RefSeq" id="XP_004498315.1">
    <property type="nucleotide sequence ID" value="XM_004498258.3"/>
</dbReference>
<proteinExistence type="predicted"/>
<evidence type="ECO:0000313" key="17">
    <source>
        <dbReference type="RefSeq" id="XP_004498315.1"/>
    </source>
</evidence>
<keyword evidence="6" id="KW-0479">Metal-binding</keyword>
<dbReference type="KEGG" id="cam:101505220"/>
<dbReference type="InterPro" id="IPR001841">
    <property type="entry name" value="Znf_RING"/>
</dbReference>
<dbReference type="PaxDb" id="3827-XP_004498315.1"/>
<dbReference type="GO" id="GO:0006511">
    <property type="term" value="P:ubiquitin-dependent protein catabolic process"/>
    <property type="evidence" value="ECO:0007669"/>
    <property type="project" value="TreeGrafter"/>
</dbReference>
<evidence type="ECO:0000256" key="10">
    <source>
        <dbReference type="ARBA" id="ARBA00022989"/>
    </source>
</evidence>
<dbReference type="GO" id="GO:0061630">
    <property type="term" value="F:ubiquitin protein ligase activity"/>
    <property type="evidence" value="ECO:0007669"/>
    <property type="project" value="UniProtKB-EC"/>
</dbReference>
<feature type="transmembrane region" description="Helical" evidence="14">
    <location>
        <begin position="163"/>
        <end position="191"/>
    </location>
</feature>
<evidence type="ECO:0000256" key="6">
    <source>
        <dbReference type="ARBA" id="ARBA00022723"/>
    </source>
</evidence>
<dbReference type="PROSITE" id="PS50089">
    <property type="entry name" value="ZF_RING_2"/>
    <property type="match status" value="1"/>
</dbReference>
<keyword evidence="11 14" id="KW-0472">Membrane</keyword>
<keyword evidence="5 14" id="KW-0812">Transmembrane</keyword>
<name>A0A1S2Y2G3_CICAR</name>
<evidence type="ECO:0000256" key="9">
    <source>
        <dbReference type="ARBA" id="ARBA00022833"/>
    </source>
</evidence>
<dbReference type="PANTHER" id="PTHR45977">
    <property type="entry name" value="TARGET OF ERK KINASE MPK-1"/>
    <property type="match status" value="1"/>
</dbReference>
<evidence type="ECO:0000256" key="5">
    <source>
        <dbReference type="ARBA" id="ARBA00022692"/>
    </source>
</evidence>
<feature type="transmembrane region" description="Helical" evidence="14">
    <location>
        <begin position="42"/>
        <end position="61"/>
    </location>
</feature>
<dbReference type="GO" id="GO:0016567">
    <property type="term" value="P:protein ubiquitination"/>
    <property type="evidence" value="ECO:0007669"/>
    <property type="project" value="TreeGrafter"/>
</dbReference>
<accession>A0A1S2Y2G3</accession>